<dbReference type="Pfam" id="PF20628">
    <property type="entry name" value="Dyp_perox_C"/>
    <property type="match status" value="1"/>
</dbReference>
<keyword evidence="4 13" id="KW-0479">Metal-binding</keyword>
<dbReference type="InterPro" id="IPR011008">
    <property type="entry name" value="Dimeric_a/b-barrel"/>
</dbReference>
<dbReference type="NCBIfam" id="TIGR01412">
    <property type="entry name" value="tat_substr_1"/>
    <property type="match status" value="1"/>
</dbReference>
<keyword evidence="18" id="KW-1185">Reference proteome</keyword>
<evidence type="ECO:0000256" key="5">
    <source>
        <dbReference type="ARBA" id="ARBA00022729"/>
    </source>
</evidence>
<dbReference type="InterPro" id="IPR006311">
    <property type="entry name" value="TAT_signal"/>
</dbReference>
<proteinExistence type="inferred from homology"/>
<dbReference type="InterPro" id="IPR006314">
    <property type="entry name" value="Dyp_peroxidase"/>
</dbReference>
<name>A0A6I4MLP2_9ACTN</name>
<feature type="domain" description="Dyp-type peroxidase C-terminal" evidence="16">
    <location>
        <begin position="220"/>
        <end position="402"/>
    </location>
</feature>
<evidence type="ECO:0000256" key="13">
    <source>
        <dbReference type="RuleBase" id="RU365017"/>
    </source>
</evidence>
<evidence type="ECO:0000256" key="9">
    <source>
        <dbReference type="ARBA" id="ARBA00025737"/>
    </source>
</evidence>
<dbReference type="PANTHER" id="PTHR30521">
    <property type="entry name" value="DEFERROCHELATASE/PEROXIDASE"/>
    <property type="match status" value="1"/>
</dbReference>
<gene>
    <name evidence="17" type="primary">efeB</name>
    <name evidence="17" type="ORF">F8568_037000</name>
</gene>
<evidence type="ECO:0000256" key="7">
    <source>
        <dbReference type="ARBA" id="ARBA00023004"/>
    </source>
</evidence>
<dbReference type="InterPro" id="IPR048328">
    <property type="entry name" value="Dyp_perox_C"/>
</dbReference>
<accession>A0A6I4MLP2</accession>
<dbReference type="PANTHER" id="PTHR30521:SF4">
    <property type="entry name" value="DEFERROCHELATASE"/>
    <property type="match status" value="1"/>
</dbReference>
<feature type="region of interest" description="Disordered" evidence="14">
    <location>
        <begin position="287"/>
        <end position="311"/>
    </location>
</feature>
<dbReference type="InterPro" id="IPR006313">
    <property type="entry name" value="EfeB/EfeN"/>
</dbReference>
<keyword evidence="7 13" id="KW-0408">Iron</keyword>
<comment type="cofactor">
    <cofactor evidence="13">
        <name>heme b</name>
        <dbReference type="ChEBI" id="CHEBI:60344"/>
    </cofactor>
    <text evidence="13">Binds 1 heme b (iron(II)-protoporphyrin IX) group non-covalently per subunit.</text>
</comment>
<dbReference type="NCBIfam" id="TIGR01413">
    <property type="entry name" value="Dyp_perox_fam"/>
    <property type="match status" value="1"/>
</dbReference>
<evidence type="ECO:0000256" key="3">
    <source>
        <dbReference type="ARBA" id="ARBA00022617"/>
    </source>
</evidence>
<keyword evidence="8" id="KW-0456">Lyase</keyword>
<evidence type="ECO:0000313" key="18">
    <source>
        <dbReference type="Proteomes" id="UP000462055"/>
    </source>
</evidence>
<evidence type="ECO:0000256" key="1">
    <source>
        <dbReference type="ARBA" id="ARBA00004196"/>
    </source>
</evidence>
<evidence type="ECO:0000256" key="6">
    <source>
        <dbReference type="ARBA" id="ARBA00023002"/>
    </source>
</evidence>
<comment type="caution">
    <text evidence="17">The sequence shown here is derived from an EMBL/GenBank/DDBJ whole genome shotgun (WGS) entry which is preliminary data.</text>
</comment>
<keyword evidence="6 13" id="KW-0560">Oxidoreductase</keyword>
<evidence type="ECO:0000256" key="8">
    <source>
        <dbReference type="ARBA" id="ARBA00023239"/>
    </source>
</evidence>
<evidence type="ECO:0000313" key="17">
    <source>
        <dbReference type="EMBL" id="MWA05860.1"/>
    </source>
</evidence>
<keyword evidence="3 13" id="KW-0349">Heme</keyword>
<dbReference type="Proteomes" id="UP000462055">
    <property type="component" value="Unassembled WGS sequence"/>
</dbReference>
<dbReference type="EC" id="1.11.1.-" evidence="13"/>
<evidence type="ECO:0000256" key="10">
    <source>
        <dbReference type="ARBA" id="ARBA00033771"/>
    </source>
</evidence>
<evidence type="ECO:0000256" key="2">
    <source>
        <dbReference type="ARBA" id="ARBA00022559"/>
    </source>
</evidence>
<evidence type="ECO:0000256" key="14">
    <source>
        <dbReference type="SAM" id="MobiDB-lite"/>
    </source>
</evidence>
<evidence type="ECO:0000256" key="12">
    <source>
        <dbReference type="ARBA" id="ARBA00048856"/>
    </source>
</evidence>
<feature type="compositionally biased region" description="Polar residues" evidence="14">
    <location>
        <begin position="299"/>
        <end position="309"/>
    </location>
</feature>
<dbReference type="GO" id="GO:0005829">
    <property type="term" value="C:cytosol"/>
    <property type="evidence" value="ECO:0007669"/>
    <property type="project" value="TreeGrafter"/>
</dbReference>
<dbReference type="RefSeq" id="WP_151598280.1">
    <property type="nucleotide sequence ID" value="NZ_WBMS02000042.1"/>
</dbReference>
<dbReference type="GO" id="GO:0004325">
    <property type="term" value="F:ferrochelatase activity"/>
    <property type="evidence" value="ECO:0007669"/>
    <property type="project" value="UniProtKB-EC"/>
</dbReference>
<protein>
    <recommendedName>
        <fullName evidence="10 13">Deferrochelatase</fullName>
        <ecNumber evidence="13">1.11.1.-</ecNumber>
    </recommendedName>
    <alternativeName>
        <fullName evidence="11 13">Peroxidase EfeB</fullName>
    </alternativeName>
</protein>
<dbReference type="InterPro" id="IPR048327">
    <property type="entry name" value="Dyp_perox_N"/>
</dbReference>
<reference evidence="17" key="1">
    <citation type="submission" date="2019-12" db="EMBL/GenBank/DDBJ databases">
        <title>Actinomadura physcomitrii sp. nov., a novel actinomycete isolated from moss [Physcomitrium sphaericum (Ludw) Fuernr].</title>
        <authorList>
            <person name="Zhuang X."/>
        </authorList>
    </citation>
    <scope>NUCLEOTIDE SEQUENCE [LARGE SCALE GENOMIC DNA]</scope>
    <source>
        <strain evidence="17">LD22</strain>
    </source>
</reference>
<dbReference type="GO" id="GO:0004601">
    <property type="term" value="F:peroxidase activity"/>
    <property type="evidence" value="ECO:0007669"/>
    <property type="project" value="UniProtKB-KW"/>
</dbReference>
<dbReference type="EMBL" id="WBMS02000042">
    <property type="protein sequence ID" value="MWA05860.1"/>
    <property type="molecule type" value="Genomic_DNA"/>
</dbReference>
<feature type="domain" description="Dyp-type peroxidase N-terminal" evidence="15">
    <location>
        <begin position="65"/>
        <end position="208"/>
    </location>
</feature>
<organism evidence="17 18">
    <name type="scientific">Actinomadura physcomitrii</name>
    <dbReference type="NCBI Taxonomy" id="2650748"/>
    <lineage>
        <taxon>Bacteria</taxon>
        <taxon>Bacillati</taxon>
        <taxon>Actinomycetota</taxon>
        <taxon>Actinomycetes</taxon>
        <taxon>Streptosporangiales</taxon>
        <taxon>Thermomonosporaceae</taxon>
        <taxon>Actinomadura</taxon>
    </lineage>
</organism>
<dbReference type="PROSITE" id="PS51318">
    <property type="entry name" value="TAT"/>
    <property type="match status" value="1"/>
</dbReference>
<comment type="subcellular location">
    <subcellularLocation>
        <location evidence="1">Cell envelope</location>
    </subcellularLocation>
</comment>
<dbReference type="Pfam" id="PF04261">
    <property type="entry name" value="Dyp_perox_N"/>
    <property type="match status" value="1"/>
</dbReference>
<comment type="similarity">
    <text evidence="9 13">Belongs to the DyP-type peroxidase family.</text>
</comment>
<dbReference type="GO" id="GO:0030313">
    <property type="term" value="C:cell envelope"/>
    <property type="evidence" value="ECO:0007669"/>
    <property type="project" value="UniProtKB-SubCell"/>
</dbReference>
<evidence type="ECO:0000256" key="11">
    <source>
        <dbReference type="ARBA" id="ARBA00033775"/>
    </source>
</evidence>
<dbReference type="AlphaFoldDB" id="A0A6I4MLP2"/>
<keyword evidence="2 13" id="KW-0575">Peroxidase</keyword>
<evidence type="ECO:0000256" key="4">
    <source>
        <dbReference type="ARBA" id="ARBA00022723"/>
    </source>
</evidence>
<dbReference type="PROSITE" id="PS51404">
    <property type="entry name" value="DYP_PEROXIDASE"/>
    <property type="match status" value="1"/>
</dbReference>
<evidence type="ECO:0000259" key="15">
    <source>
        <dbReference type="Pfam" id="PF04261"/>
    </source>
</evidence>
<dbReference type="GO" id="GO:0020037">
    <property type="term" value="F:heme binding"/>
    <property type="evidence" value="ECO:0007669"/>
    <property type="project" value="InterPro"/>
</dbReference>
<sequence>MRARAAAAASLLSRRRLLGIAGGTGVVGLAAGGLAGAAARGADGRDEPALSTVGATAVPFHGRHQAGIATPLQACGHLIAFDLRPDADRRAAAALMRRWSQAAEAMTAGRPPGDDDQIALDAGPSSLTVTFGFGRTFFAKTGLESRLPAALVEIPPFSADALDRTRSGGDLWIQIGADDPLVAVHALRVLQRAASGTAEARWQMNGFNRAPGATRRPMTVRNLMGQIDGTNNPRPSDTGFDAKIFVSRTTGPEAWMNGGSYAVVRRIRMLLDTWERLPTARQERVIGRRKDSGAPLSGGTETTPVNLSATGPDGTLAVPGDAHVRVAAPESNGGATLLRRGFSYHDGHRADGAPDAGLLFIAWQADPTTGFIQVQRKLDGADGLTRFIRHESSAVFAVPGGATAPGDYVGRALLES</sequence>
<dbReference type="GO" id="GO:0033212">
    <property type="term" value="P:iron import into cell"/>
    <property type="evidence" value="ECO:0007669"/>
    <property type="project" value="InterPro"/>
</dbReference>
<comment type="catalytic activity">
    <reaction evidence="12">
        <text>heme b + 2 H(+) = protoporphyrin IX + Fe(2+)</text>
        <dbReference type="Rhea" id="RHEA:22584"/>
        <dbReference type="ChEBI" id="CHEBI:15378"/>
        <dbReference type="ChEBI" id="CHEBI:29033"/>
        <dbReference type="ChEBI" id="CHEBI:57306"/>
        <dbReference type="ChEBI" id="CHEBI:60344"/>
        <dbReference type="EC" id="4.98.1.1"/>
    </reaction>
    <physiologicalReaction direction="left-to-right" evidence="12">
        <dbReference type="Rhea" id="RHEA:22585"/>
    </physiologicalReaction>
</comment>
<dbReference type="GO" id="GO:0046872">
    <property type="term" value="F:metal ion binding"/>
    <property type="evidence" value="ECO:0007669"/>
    <property type="project" value="UniProtKB-KW"/>
</dbReference>
<keyword evidence="5" id="KW-0732">Signal</keyword>
<dbReference type="SUPFAM" id="SSF54909">
    <property type="entry name" value="Dimeric alpha+beta barrel"/>
    <property type="match status" value="1"/>
</dbReference>
<comment type="function">
    <text evidence="13">Involved in the recovery of exogenous heme iron. Extracts iron from heme while preserving the protoporphyrin ring intact.</text>
</comment>
<evidence type="ECO:0000259" key="16">
    <source>
        <dbReference type="Pfam" id="PF20628"/>
    </source>
</evidence>